<dbReference type="RefSeq" id="XP_065652062.1">
    <property type="nucleotide sequence ID" value="XM_065795990.1"/>
</dbReference>
<feature type="compositionally biased region" description="Polar residues" evidence="2">
    <location>
        <begin position="143"/>
        <end position="155"/>
    </location>
</feature>
<feature type="region of interest" description="Disordered" evidence="2">
    <location>
        <begin position="1028"/>
        <end position="1054"/>
    </location>
</feature>
<feature type="coiled-coil region" evidence="1">
    <location>
        <begin position="848"/>
        <end position="882"/>
    </location>
</feature>
<feature type="region of interest" description="Disordered" evidence="2">
    <location>
        <begin position="102"/>
        <end position="160"/>
    </location>
</feature>
<dbReference type="SUPFAM" id="SSF57997">
    <property type="entry name" value="Tropomyosin"/>
    <property type="match status" value="1"/>
</dbReference>
<reference evidence="4" key="1">
    <citation type="submission" date="2025-08" db="UniProtKB">
        <authorList>
            <consortium name="RefSeq"/>
        </authorList>
    </citation>
    <scope>IDENTIFICATION</scope>
</reference>
<dbReference type="Proteomes" id="UP001652625">
    <property type="component" value="Chromosome 04"/>
</dbReference>
<keyword evidence="3" id="KW-1185">Reference proteome</keyword>
<feature type="compositionally biased region" description="Low complexity" evidence="2">
    <location>
        <begin position="1036"/>
        <end position="1050"/>
    </location>
</feature>
<proteinExistence type="predicted"/>
<gene>
    <name evidence="4" type="primary">LOC100214596</name>
</gene>
<keyword evidence="1" id="KW-0175">Coiled coil</keyword>
<feature type="coiled-coil region" evidence="1">
    <location>
        <begin position="508"/>
        <end position="591"/>
    </location>
</feature>
<organism evidence="3 4">
    <name type="scientific">Hydra vulgaris</name>
    <name type="common">Hydra</name>
    <name type="synonym">Hydra attenuata</name>
    <dbReference type="NCBI Taxonomy" id="6087"/>
    <lineage>
        <taxon>Eukaryota</taxon>
        <taxon>Metazoa</taxon>
        <taxon>Cnidaria</taxon>
        <taxon>Hydrozoa</taxon>
        <taxon>Hydroidolina</taxon>
        <taxon>Anthoathecata</taxon>
        <taxon>Aplanulata</taxon>
        <taxon>Hydridae</taxon>
        <taxon>Hydra</taxon>
    </lineage>
</organism>
<evidence type="ECO:0000256" key="1">
    <source>
        <dbReference type="SAM" id="Coils"/>
    </source>
</evidence>
<accession>A0ABM4BSD9</accession>
<feature type="coiled-coil region" evidence="1">
    <location>
        <begin position="663"/>
        <end position="819"/>
    </location>
</feature>
<feature type="coiled-coil region" evidence="1">
    <location>
        <begin position="1098"/>
        <end position="1125"/>
    </location>
</feature>
<sequence>MTHWNRFYVRHKHYERTNMAGDFVENNVTKETCQTFAPQQWRKTRCKHCFGDIIEHTKQLSKEESEEFINSCINGETCKISIRTVTDNDDQTQHKNKEIFEDKVIKDKQNDEDEEFDDKDSCNEDVSTPPLTNQRRSTRRRNPNQSLTQSNPMIRSSNSSLCSLTSEYTDGYSDYDYDAPSVTDDTDDYVEIQYPADDLNPETKKRMNDERRVSRSKILDLERELEGQQDIYRASEAAKDRQIKSLIREIEGLKLELSSVRAHENMLALKCRLELESKNIRIEDLEQQIKSLQSEIHKLSYVSDSSDRHHETLAKELERARQRYTHLEEENRSTEARLKLAEDLQQNDRELLEVLRNQLSQIEQELQTSQQCNKHQEDKLKLLDLIKGDLLKEQDKVTKLTKDCDNLRQKIKRRDRNIEDLEDDNVKLQQLKSALESQLAKKEFQMKKIERKLSSLQNDVLRKNREISDLTGEKFTLLQVRRLTDIKMNDQLKNEPATDMRVGENIFINTLEERLVHTESRVKELELENDNFLKEIRDFCENLNVAEKQNNEYKTQLADLDGRNMKLRQENKHFEKKIEILHRKLKKCEKEKIRMSSRQQDAEYKLTQYQEEEEYFKHTFRSAPGGDCCECGDSSRMLRLKLQSTEAKLSMIEGNKGYLEAKVKSLEKKIVEKDIEIQNLQDSIERDSGAPSQDNDRLDALEQENVLLQTRFDEVNLENCKQQEFLRELEKTNLLLESTIRNLNGKLEQCTQRLKGLEEANHILGREALRNCNEGSSTDNTLEELKKQNKELQEKIRQFRDVEELVELLEREISKEKATTQWYSDQNETMQCKLDKMADTICQLEERNQRIEKEMQQLNISNHDLQNDVKRLEQKLEIYSDLFGENSTMRSSLKRLSFQSDRLDEELLIGNALSPLTEEIKEKDEKIRELQALVLEKESSVNALIAEVELLEANLAAMVSEKIKRVYSKNETNLRKRDDLFVFKNFNISSLDRDTKNTDKSFEPSKELTVTTEEFYNILQEHEEQLKQKDETYKRNSNSNSASHSPNSSNEENHDHSIISTLLGNPKKNVQYNLKDLSRERLATGFNNKDDSTKHGLEEDMYEQLEQLEDLVKDKTKNCDTLKNTNFSSKLLDSPKNNSATSSSSSIDLSGLDNLLFEVAQRGRSNSLDISNSNDVVKGETEVPLKRPVMPSIITTKRKIIRLGEVKKSH</sequence>
<protein>
    <submittedName>
        <fullName evidence="4">Girdin isoform X3</fullName>
    </submittedName>
</protein>
<evidence type="ECO:0000313" key="4">
    <source>
        <dbReference type="RefSeq" id="XP_065652062.1"/>
    </source>
</evidence>
<feature type="coiled-coil region" evidence="1">
    <location>
        <begin position="913"/>
        <end position="961"/>
    </location>
</feature>
<name>A0ABM4BSD9_HYDVU</name>
<dbReference type="GeneID" id="100214596"/>
<feature type="coiled-coil region" evidence="1">
    <location>
        <begin position="204"/>
        <end position="473"/>
    </location>
</feature>
<evidence type="ECO:0000313" key="3">
    <source>
        <dbReference type="Proteomes" id="UP001652625"/>
    </source>
</evidence>
<feature type="compositionally biased region" description="Polar residues" evidence="2">
    <location>
        <begin position="124"/>
        <end position="135"/>
    </location>
</feature>
<evidence type="ECO:0000256" key="2">
    <source>
        <dbReference type="SAM" id="MobiDB-lite"/>
    </source>
</evidence>